<feature type="transmembrane region" description="Helical" evidence="1">
    <location>
        <begin position="12"/>
        <end position="32"/>
    </location>
</feature>
<evidence type="ECO:0000313" key="2">
    <source>
        <dbReference type="EMBL" id="OWR55783.1"/>
    </source>
</evidence>
<proteinExistence type="predicted"/>
<comment type="caution">
    <text evidence="2">The sequence shown here is derived from an EMBL/GenBank/DDBJ whole genome shotgun (WGS) entry which is preliminary data.</text>
</comment>
<name>A0A212FQ05_DANPL</name>
<evidence type="ECO:0000313" key="3">
    <source>
        <dbReference type="Proteomes" id="UP000007151"/>
    </source>
</evidence>
<dbReference type="Proteomes" id="UP000007151">
    <property type="component" value="Unassembled WGS sequence"/>
</dbReference>
<dbReference type="InParanoid" id="A0A212FQ05"/>
<gene>
    <name evidence="2" type="ORF">KGM_216090</name>
</gene>
<sequence length="133" mass="14891">MSLLQNFYQHVFNGCYAVLLFIVVIFFLLYGVEVYFKSGSLLTYSQPGVAPFLLVFIPSWVVLRSAVRSVFRMHLLNKSHMCSIGLRFVVVAGQGNICVPDSSRPSLVALAALWKINLNYAPVFKQIPPHGIL</sequence>
<accession>A0A212FQ05</accession>
<feature type="transmembrane region" description="Helical" evidence="1">
    <location>
        <begin position="52"/>
        <end position="71"/>
    </location>
</feature>
<dbReference type="AlphaFoldDB" id="A0A212FQ05"/>
<keyword evidence="1" id="KW-0812">Transmembrane</keyword>
<keyword evidence="1" id="KW-0472">Membrane</keyword>
<keyword evidence="3" id="KW-1185">Reference proteome</keyword>
<protein>
    <submittedName>
        <fullName evidence="2">E3 ubiquitin-protein ligase MARCH2</fullName>
    </submittedName>
</protein>
<organism evidence="2 3">
    <name type="scientific">Danaus plexippus plexippus</name>
    <dbReference type="NCBI Taxonomy" id="278856"/>
    <lineage>
        <taxon>Eukaryota</taxon>
        <taxon>Metazoa</taxon>
        <taxon>Ecdysozoa</taxon>
        <taxon>Arthropoda</taxon>
        <taxon>Hexapoda</taxon>
        <taxon>Insecta</taxon>
        <taxon>Pterygota</taxon>
        <taxon>Neoptera</taxon>
        <taxon>Endopterygota</taxon>
        <taxon>Lepidoptera</taxon>
        <taxon>Glossata</taxon>
        <taxon>Ditrysia</taxon>
        <taxon>Papilionoidea</taxon>
        <taxon>Nymphalidae</taxon>
        <taxon>Danainae</taxon>
        <taxon>Danaini</taxon>
        <taxon>Danaina</taxon>
        <taxon>Danaus</taxon>
        <taxon>Danaus</taxon>
    </lineage>
</organism>
<dbReference type="EMBL" id="AGBW02000339">
    <property type="protein sequence ID" value="OWR55783.1"/>
    <property type="molecule type" value="Genomic_DNA"/>
</dbReference>
<dbReference type="STRING" id="278856.A0A212FQ05"/>
<evidence type="ECO:0000256" key="1">
    <source>
        <dbReference type="SAM" id="Phobius"/>
    </source>
</evidence>
<keyword evidence="1" id="KW-1133">Transmembrane helix</keyword>
<dbReference type="KEGG" id="dpl:KGM_216090"/>
<reference evidence="2 3" key="1">
    <citation type="journal article" date="2011" name="Cell">
        <title>The monarch butterfly genome yields insights into long-distance migration.</title>
        <authorList>
            <person name="Zhan S."/>
            <person name="Merlin C."/>
            <person name="Boore J.L."/>
            <person name="Reppert S.M."/>
        </authorList>
    </citation>
    <scope>NUCLEOTIDE SEQUENCE [LARGE SCALE GENOMIC DNA]</scope>
    <source>
        <strain evidence="2">F-2</strain>
    </source>
</reference>